<evidence type="ECO:0000256" key="3">
    <source>
        <dbReference type="ARBA" id="ARBA00022833"/>
    </source>
</evidence>
<feature type="domain" description="MYND-type" evidence="5">
    <location>
        <begin position="531"/>
        <end position="573"/>
    </location>
</feature>
<evidence type="ECO:0000256" key="4">
    <source>
        <dbReference type="PROSITE-ProRule" id="PRU00134"/>
    </source>
</evidence>
<evidence type="ECO:0000256" key="2">
    <source>
        <dbReference type="ARBA" id="ARBA00022771"/>
    </source>
</evidence>
<sequence>MLEIDRDTQAISVIVVIRYAITSGHTRVAVTFGGQSASITNTVLFPKSFNFEYQEEASQKPESGSDMFALRPHLSTLVGQPTQQGGNLCPRIAVDGELKNPDSTKVHELCMERLPFVFLEIMMDPRIYVWNVRHRSPYYHCELERYVANIYHMFIACWTHMIDSKNFNRYYKGFAKELLESSPALWSVLWENRAVLGPDVDDEIEYDENGMNDGFRGDVVSVISRVMECSLHLYGNGFDTVPSLSLGMVELLIYCWQYHPPLQSRALAVRLATVLLIPNHRSLEEHKRVISKVIPDEETALRMAKILHNDLRNRNVVNDFLSHHHEFLYVLVSASPLFARAGMPLDNPDRSIFRSVAMSCQRQLCLRSEAESQYEFPNIGQGLASIELLVKDHATKMGRDGNIQFYDLESVEVLCRIASQILIPSARLIIPRLYDSIIAIWKIYADSLAIIDIESRGGRLMHFYKILRHCWFKAMAELKQIRLEPWRESYSVLNEWRSIGTKLGIEHTRFSKLPEDPEDVEKTDRMCNWKDCLCHKIVPYHRLRVCTGCWKVFYCSNMCQTKDWKRGGHRRKCIGRRETSPKKREATR</sequence>
<dbReference type="Pfam" id="PF01753">
    <property type="entry name" value="zf-MYND"/>
    <property type="match status" value="1"/>
</dbReference>
<gene>
    <name evidence="6" type="ORF">NLI96_g3266</name>
</gene>
<name>A0AAD5V8H8_9APHY</name>
<dbReference type="AlphaFoldDB" id="A0AAD5V8H8"/>
<proteinExistence type="predicted"/>
<keyword evidence="7" id="KW-1185">Reference proteome</keyword>
<dbReference type="EMBL" id="JANAWD010000081">
    <property type="protein sequence ID" value="KAJ3487847.1"/>
    <property type="molecule type" value="Genomic_DNA"/>
</dbReference>
<organism evidence="6 7">
    <name type="scientific">Meripilus lineatus</name>
    <dbReference type="NCBI Taxonomy" id="2056292"/>
    <lineage>
        <taxon>Eukaryota</taxon>
        <taxon>Fungi</taxon>
        <taxon>Dikarya</taxon>
        <taxon>Basidiomycota</taxon>
        <taxon>Agaricomycotina</taxon>
        <taxon>Agaricomycetes</taxon>
        <taxon>Polyporales</taxon>
        <taxon>Meripilaceae</taxon>
        <taxon>Meripilus</taxon>
    </lineage>
</organism>
<dbReference type="InterPro" id="IPR002893">
    <property type="entry name" value="Znf_MYND"/>
</dbReference>
<dbReference type="GO" id="GO:0008270">
    <property type="term" value="F:zinc ion binding"/>
    <property type="evidence" value="ECO:0007669"/>
    <property type="project" value="UniProtKB-KW"/>
</dbReference>
<dbReference type="Proteomes" id="UP001212997">
    <property type="component" value="Unassembled WGS sequence"/>
</dbReference>
<keyword evidence="3" id="KW-0862">Zinc</keyword>
<comment type="caution">
    <text evidence="6">The sequence shown here is derived from an EMBL/GenBank/DDBJ whole genome shotgun (WGS) entry which is preliminary data.</text>
</comment>
<keyword evidence="2 4" id="KW-0863">Zinc-finger</keyword>
<evidence type="ECO:0000313" key="7">
    <source>
        <dbReference type="Proteomes" id="UP001212997"/>
    </source>
</evidence>
<evidence type="ECO:0000313" key="6">
    <source>
        <dbReference type="EMBL" id="KAJ3487847.1"/>
    </source>
</evidence>
<dbReference type="Gene3D" id="6.10.140.2220">
    <property type="match status" value="1"/>
</dbReference>
<reference evidence="6" key="1">
    <citation type="submission" date="2022-07" db="EMBL/GenBank/DDBJ databases">
        <title>Genome Sequence of Physisporinus lineatus.</title>
        <authorList>
            <person name="Buettner E."/>
        </authorList>
    </citation>
    <scope>NUCLEOTIDE SEQUENCE</scope>
    <source>
        <strain evidence="6">VT162</strain>
    </source>
</reference>
<evidence type="ECO:0000256" key="1">
    <source>
        <dbReference type="ARBA" id="ARBA00022723"/>
    </source>
</evidence>
<dbReference type="PROSITE" id="PS50865">
    <property type="entry name" value="ZF_MYND_2"/>
    <property type="match status" value="1"/>
</dbReference>
<dbReference type="SUPFAM" id="SSF144232">
    <property type="entry name" value="HIT/MYND zinc finger-like"/>
    <property type="match status" value="1"/>
</dbReference>
<protein>
    <recommendedName>
        <fullName evidence="5">MYND-type domain-containing protein</fullName>
    </recommendedName>
</protein>
<keyword evidence="1" id="KW-0479">Metal-binding</keyword>
<evidence type="ECO:0000259" key="5">
    <source>
        <dbReference type="PROSITE" id="PS50865"/>
    </source>
</evidence>
<accession>A0AAD5V8H8</accession>